<reference evidence="1 2" key="1">
    <citation type="submission" date="2022-03" db="EMBL/GenBank/DDBJ databases">
        <authorList>
            <person name="Macdonald S."/>
            <person name="Ahmed S."/>
            <person name="Newling K."/>
        </authorList>
    </citation>
    <scope>NUCLEOTIDE SEQUENCE [LARGE SCALE GENOMIC DNA]</scope>
</reference>
<dbReference type="AlphaFoldDB" id="A0ABC8K7I6"/>
<dbReference type="EMBL" id="CAKOAT010198822">
    <property type="protein sequence ID" value="CAH8354860.1"/>
    <property type="molecule type" value="Genomic_DNA"/>
</dbReference>
<gene>
    <name evidence="1" type="ORF">ERUC_LOCUS20615</name>
</gene>
<evidence type="ECO:0000313" key="2">
    <source>
        <dbReference type="Proteomes" id="UP001642260"/>
    </source>
</evidence>
<proteinExistence type="predicted"/>
<organism evidence="1 2">
    <name type="scientific">Eruca vesicaria subsp. sativa</name>
    <name type="common">Garden rocket</name>
    <name type="synonym">Eruca sativa</name>
    <dbReference type="NCBI Taxonomy" id="29727"/>
    <lineage>
        <taxon>Eukaryota</taxon>
        <taxon>Viridiplantae</taxon>
        <taxon>Streptophyta</taxon>
        <taxon>Embryophyta</taxon>
        <taxon>Tracheophyta</taxon>
        <taxon>Spermatophyta</taxon>
        <taxon>Magnoliopsida</taxon>
        <taxon>eudicotyledons</taxon>
        <taxon>Gunneridae</taxon>
        <taxon>Pentapetalae</taxon>
        <taxon>rosids</taxon>
        <taxon>malvids</taxon>
        <taxon>Brassicales</taxon>
        <taxon>Brassicaceae</taxon>
        <taxon>Brassiceae</taxon>
        <taxon>Eruca</taxon>
    </lineage>
</organism>
<comment type="caution">
    <text evidence="1">The sequence shown here is derived from an EMBL/GenBank/DDBJ whole genome shotgun (WGS) entry which is preliminary data.</text>
</comment>
<dbReference type="Proteomes" id="UP001642260">
    <property type="component" value="Unassembled WGS sequence"/>
</dbReference>
<accession>A0ABC8K7I6</accession>
<keyword evidence="2" id="KW-1185">Reference proteome</keyword>
<name>A0ABC8K7I6_ERUVS</name>
<evidence type="ECO:0000313" key="1">
    <source>
        <dbReference type="EMBL" id="CAH8354860.1"/>
    </source>
</evidence>
<sequence length="81" mass="8794">MGEELLDGEEKREELLDVISEEAGALATAGRTKSMNSNTLHHYGTFQTASTSPRSTTDSPAIFGISAFAFLDIRACKVRMI</sequence>
<protein>
    <submittedName>
        <fullName evidence="1">Uncharacterized protein</fullName>
    </submittedName>
</protein>